<evidence type="ECO:0000256" key="1">
    <source>
        <dbReference type="ARBA" id="ARBA00022884"/>
    </source>
</evidence>
<feature type="region of interest" description="Disordered" evidence="2">
    <location>
        <begin position="1"/>
        <end position="22"/>
    </location>
</feature>
<dbReference type="AlphaFoldDB" id="A0A8C6A4G4"/>
<dbReference type="Pfam" id="PF08067">
    <property type="entry name" value="ROKNT"/>
    <property type="match status" value="1"/>
</dbReference>
<proteinExistence type="predicted"/>
<reference evidence="4" key="1">
    <citation type="submission" date="2025-08" db="UniProtKB">
        <authorList>
            <consortium name="Ensembl"/>
        </authorList>
    </citation>
    <scope>IDENTIFICATION</scope>
</reference>
<name>A0A8C6A4G4_MARMA</name>
<protein>
    <recommendedName>
        <fullName evidence="3">ROK N-terminal domain-containing protein</fullName>
    </recommendedName>
</protein>
<feature type="domain" description="ROK N-terminal" evidence="3">
    <location>
        <begin position="1"/>
        <end position="43"/>
    </location>
</feature>
<reference evidence="4" key="2">
    <citation type="submission" date="2025-09" db="UniProtKB">
        <authorList>
            <consortium name="Ensembl"/>
        </authorList>
    </citation>
    <scope>IDENTIFICATION</scope>
</reference>
<keyword evidence="1" id="KW-0694">RNA-binding</keyword>
<evidence type="ECO:0000313" key="4">
    <source>
        <dbReference type="Ensembl" id="ENSMMMP00000023450.1"/>
    </source>
</evidence>
<evidence type="ECO:0000313" key="5">
    <source>
        <dbReference type="Proteomes" id="UP000694407"/>
    </source>
</evidence>
<keyword evidence="5" id="KW-1185">Reference proteome</keyword>
<dbReference type="GeneTree" id="ENSGT00940000166073"/>
<dbReference type="Ensembl" id="ENSMMMT00000026555.1">
    <property type="protein sequence ID" value="ENSMMMP00000023450.1"/>
    <property type="gene ID" value="ENSMMMG00000020536.1"/>
</dbReference>
<dbReference type="Proteomes" id="UP000694407">
    <property type="component" value="Unplaced"/>
</dbReference>
<feature type="region of interest" description="Disordered" evidence="2">
    <location>
        <begin position="57"/>
        <end position="77"/>
    </location>
</feature>
<feature type="compositionally biased region" description="Basic and acidic residues" evidence="2">
    <location>
        <begin position="60"/>
        <end position="77"/>
    </location>
</feature>
<evidence type="ECO:0000256" key="2">
    <source>
        <dbReference type="SAM" id="MobiDB-lite"/>
    </source>
</evidence>
<dbReference type="InterPro" id="IPR012987">
    <property type="entry name" value="ROK_N"/>
</dbReference>
<sequence>MDTEQPEETFPNTKTNGEFGKCPAENMEEEQTFKRSTNSDEMVELQILLQSKNAGAVIGKGDKNTKGLRTDHIENHC</sequence>
<organism evidence="4 5">
    <name type="scientific">Marmota marmota marmota</name>
    <name type="common">Alpine marmot</name>
    <dbReference type="NCBI Taxonomy" id="9994"/>
    <lineage>
        <taxon>Eukaryota</taxon>
        <taxon>Metazoa</taxon>
        <taxon>Chordata</taxon>
        <taxon>Craniata</taxon>
        <taxon>Vertebrata</taxon>
        <taxon>Euteleostomi</taxon>
        <taxon>Mammalia</taxon>
        <taxon>Eutheria</taxon>
        <taxon>Euarchontoglires</taxon>
        <taxon>Glires</taxon>
        <taxon>Rodentia</taxon>
        <taxon>Sciuromorpha</taxon>
        <taxon>Sciuridae</taxon>
        <taxon>Xerinae</taxon>
        <taxon>Marmotini</taxon>
        <taxon>Marmota</taxon>
    </lineage>
</organism>
<dbReference type="GO" id="GO:0003723">
    <property type="term" value="F:RNA binding"/>
    <property type="evidence" value="ECO:0007669"/>
    <property type="project" value="UniProtKB-KW"/>
</dbReference>
<accession>A0A8C6A4G4</accession>
<evidence type="ECO:0000259" key="3">
    <source>
        <dbReference type="Pfam" id="PF08067"/>
    </source>
</evidence>